<keyword evidence="3" id="KW-0963">Cytoplasm</keyword>
<dbReference type="Pfam" id="PF14011">
    <property type="entry name" value="ESX-1_EspG"/>
    <property type="match status" value="1"/>
</dbReference>
<dbReference type="HOGENOM" id="CLU_073321_0_0_11"/>
<evidence type="ECO:0000256" key="4">
    <source>
        <dbReference type="ARBA" id="ARBA00023186"/>
    </source>
</evidence>
<keyword evidence="7" id="KW-1185">Reference proteome</keyword>
<accession>D6ZDG3</accession>
<name>D6ZDG3_SEGRD</name>
<feature type="region of interest" description="Disordered" evidence="5">
    <location>
        <begin position="302"/>
        <end position="328"/>
    </location>
</feature>
<comment type="subcellular location">
    <subcellularLocation>
        <location evidence="1">Cytoplasm</location>
    </subcellularLocation>
</comment>
<dbReference type="AlphaFoldDB" id="D6ZDG3"/>
<evidence type="ECO:0000256" key="1">
    <source>
        <dbReference type="ARBA" id="ARBA00004496"/>
    </source>
</evidence>
<dbReference type="STRING" id="640132.Srot_0747"/>
<evidence type="ECO:0000256" key="5">
    <source>
        <dbReference type="SAM" id="MobiDB-lite"/>
    </source>
</evidence>
<sequence length="328" mass="34705">MGLAELSGRAGRPLAGESNSDVKISMEPRSTSRSATPDSFDAVELTLHQAWLVAELVGAGEYPSSLFITAPFAPGHVAEPVISHVRQELVELGVIGPDGKVDKRVASWVSAVCAAQQFFEARTVRGDKNVMDVGSNQLHAFIAHNDSQTVVAMRAGGLVTFTQLGSPHPKTLASVLTAGLPGAKPAKFRQFALPTAAGAKADERLRRGAAPEAVLAELGLSEEARTTLKAMLDGRRSFVEISFGARLRKTDRVGIGVLDTALGRVLVAPSRAPDGQWLSTFSPGTTPAIAAAVQQLAETQLAQAERNEEKQCGGKFSSTTDSQWKEAR</sequence>
<dbReference type="eggNOG" id="ENOG5030P1E">
    <property type="taxonomic scope" value="Bacteria"/>
</dbReference>
<gene>
    <name evidence="6" type="ordered locus">Srot_0747</name>
</gene>
<dbReference type="EMBL" id="CP001958">
    <property type="protein sequence ID" value="ADG97227.1"/>
    <property type="molecule type" value="Genomic_DNA"/>
</dbReference>
<dbReference type="KEGG" id="srt:Srot_0747"/>
<dbReference type="InterPro" id="IPR025734">
    <property type="entry name" value="EspG"/>
</dbReference>
<protein>
    <recommendedName>
        <fullName evidence="8">ESX secretion-associated protein EspG</fullName>
    </recommendedName>
</protein>
<feature type="compositionally biased region" description="Polar residues" evidence="5">
    <location>
        <begin position="17"/>
        <end position="37"/>
    </location>
</feature>
<dbReference type="Proteomes" id="UP000002247">
    <property type="component" value="Chromosome"/>
</dbReference>
<keyword evidence="4" id="KW-0143">Chaperone</keyword>
<evidence type="ECO:0008006" key="8">
    <source>
        <dbReference type="Google" id="ProtNLM"/>
    </source>
</evidence>
<evidence type="ECO:0000313" key="6">
    <source>
        <dbReference type="EMBL" id="ADG97227.1"/>
    </source>
</evidence>
<proteinExistence type="inferred from homology"/>
<evidence type="ECO:0000256" key="2">
    <source>
        <dbReference type="ARBA" id="ARBA00006411"/>
    </source>
</evidence>
<organism evidence="6 7">
    <name type="scientific">Segniliparus rotundus (strain ATCC BAA-972 / CDC 1076 / CIP 108378 / DSM 44985 / JCM 13578)</name>
    <dbReference type="NCBI Taxonomy" id="640132"/>
    <lineage>
        <taxon>Bacteria</taxon>
        <taxon>Bacillati</taxon>
        <taxon>Actinomycetota</taxon>
        <taxon>Actinomycetes</taxon>
        <taxon>Mycobacteriales</taxon>
        <taxon>Segniliparaceae</taxon>
        <taxon>Segniliparus</taxon>
    </lineage>
</organism>
<feature type="region of interest" description="Disordered" evidence="5">
    <location>
        <begin position="1"/>
        <end position="37"/>
    </location>
</feature>
<reference evidence="6 7" key="1">
    <citation type="journal article" date="2010" name="Stand. Genomic Sci.">
        <title>Complete genome sequence of Segniliparus rotundus type strain (CDC 1076).</title>
        <authorList>
            <person name="Sikorski J."/>
            <person name="Lapidus A."/>
            <person name="Copeland A."/>
            <person name="Misra M."/>
            <person name="Glavina Del Rio T."/>
            <person name="Nolan M."/>
            <person name="Lucas S."/>
            <person name="Chen F."/>
            <person name="Tice H."/>
            <person name="Cheng J.F."/>
            <person name="Jando M."/>
            <person name="Schneider S."/>
            <person name="Bruce D."/>
            <person name="Goodwin L."/>
            <person name="Pitluck S."/>
            <person name="Liolios K."/>
            <person name="Mikhailova N."/>
            <person name="Pati A."/>
            <person name="Ivanova N."/>
            <person name="Mavromatis K."/>
            <person name="Chen A."/>
            <person name="Palaniappan K."/>
            <person name="Chertkov O."/>
            <person name="Land M."/>
            <person name="Hauser L."/>
            <person name="Chang Y.J."/>
            <person name="Jeffries C.D."/>
            <person name="Brettin T."/>
            <person name="Detter J.C."/>
            <person name="Han C."/>
            <person name="Rohde M."/>
            <person name="Goker M."/>
            <person name="Bristow J."/>
            <person name="Eisen J.A."/>
            <person name="Markowitz V."/>
            <person name="Hugenholtz P."/>
            <person name="Kyrpides N.C."/>
            <person name="Klenk H.P."/>
        </authorList>
    </citation>
    <scope>NUCLEOTIDE SEQUENCE [LARGE SCALE GENOMIC DNA]</scope>
    <source>
        <strain evidence="7">ATCC BAA-972 / CDC 1076 / CIP 108378 / DSM 44985 / JCM 13578</strain>
    </source>
</reference>
<comment type="similarity">
    <text evidence="2">Belongs to the EspG family.</text>
</comment>
<evidence type="ECO:0000313" key="7">
    <source>
        <dbReference type="Proteomes" id="UP000002247"/>
    </source>
</evidence>
<evidence type="ECO:0000256" key="3">
    <source>
        <dbReference type="ARBA" id="ARBA00022490"/>
    </source>
</evidence>